<dbReference type="InterPro" id="IPR036465">
    <property type="entry name" value="vWFA_dom_sf"/>
</dbReference>
<proteinExistence type="predicted"/>
<accession>A0A5C6Q9G9</accession>
<dbReference type="EMBL" id="VOLR01000023">
    <property type="protein sequence ID" value="TWX56409.1"/>
    <property type="molecule type" value="Genomic_DNA"/>
</dbReference>
<evidence type="ECO:0000259" key="5">
    <source>
        <dbReference type="PROSITE" id="PS50234"/>
    </source>
</evidence>
<evidence type="ECO:0000313" key="9">
    <source>
        <dbReference type="Proteomes" id="UP000321917"/>
    </source>
</evidence>
<dbReference type="EMBL" id="VOLQ01000024">
    <property type="protein sequence ID" value="TWX65383.1"/>
    <property type="molecule type" value="Genomic_DNA"/>
</dbReference>
<keyword evidence="7" id="KW-0808">Transferase</keyword>
<feature type="chain" id="PRO_5022771370" evidence="4">
    <location>
        <begin position="20"/>
        <end position="1192"/>
    </location>
</feature>
<dbReference type="SUPFAM" id="SSF53300">
    <property type="entry name" value="vWA-like"/>
    <property type="match status" value="1"/>
</dbReference>
<keyword evidence="8" id="KW-1185">Reference proteome</keyword>
<evidence type="ECO:0000256" key="4">
    <source>
        <dbReference type="SAM" id="SignalP"/>
    </source>
</evidence>
<evidence type="ECO:0000313" key="7">
    <source>
        <dbReference type="EMBL" id="TWX65383.1"/>
    </source>
</evidence>
<feature type="compositionally biased region" description="Polar residues" evidence="3">
    <location>
        <begin position="326"/>
        <end position="337"/>
    </location>
</feature>
<reference evidence="7 9" key="1">
    <citation type="submission" date="2019-07" db="EMBL/GenBank/DDBJ databases">
        <title>Genomes of sea-ice associated Colwellia species.</title>
        <authorList>
            <person name="Bowman J.P."/>
        </authorList>
    </citation>
    <scope>NUCLEOTIDE SEQUENCE [LARGE SCALE GENOMIC DNA]</scope>
    <source>
        <strain evidence="6 8">ACAM 607</strain>
        <strain evidence="7 9">IC036</strain>
    </source>
</reference>
<dbReference type="Pfam" id="PF05567">
    <property type="entry name" value="T4P_PilY1"/>
    <property type="match status" value="1"/>
</dbReference>
<dbReference type="InterPro" id="IPR002035">
    <property type="entry name" value="VWF_A"/>
</dbReference>
<dbReference type="GO" id="GO:0008168">
    <property type="term" value="F:methyltransferase activity"/>
    <property type="evidence" value="ECO:0007669"/>
    <property type="project" value="UniProtKB-KW"/>
</dbReference>
<dbReference type="Gene3D" id="3.40.50.410">
    <property type="entry name" value="von Willebrand factor, type A domain"/>
    <property type="match status" value="1"/>
</dbReference>
<feature type="domain" description="VWFA" evidence="5">
    <location>
        <begin position="221"/>
        <end position="475"/>
    </location>
</feature>
<dbReference type="GO" id="GO:0046872">
    <property type="term" value="F:metal ion binding"/>
    <property type="evidence" value="ECO:0007669"/>
    <property type="project" value="UniProtKB-KW"/>
</dbReference>
<keyword evidence="1" id="KW-0479">Metal-binding</keyword>
<dbReference type="AlphaFoldDB" id="A0A5C6Q9G9"/>
<gene>
    <name evidence="6" type="ORF">ESZ26_15155</name>
    <name evidence="7" type="ORF">ESZ27_12720</name>
</gene>
<keyword evidence="2" id="KW-0106">Calcium</keyword>
<dbReference type="RefSeq" id="WP_146800303.1">
    <property type="nucleotide sequence ID" value="NZ_VOLP01000022.1"/>
</dbReference>
<evidence type="ECO:0000313" key="8">
    <source>
        <dbReference type="Proteomes" id="UP000321525"/>
    </source>
</evidence>
<dbReference type="GO" id="GO:0032259">
    <property type="term" value="P:methylation"/>
    <property type="evidence" value="ECO:0007669"/>
    <property type="project" value="UniProtKB-KW"/>
</dbReference>
<comment type="caution">
    <text evidence="7">The sequence shown here is derived from an EMBL/GenBank/DDBJ whole genome shotgun (WGS) entry which is preliminary data.</text>
</comment>
<protein>
    <submittedName>
        <fullName evidence="7">rRNA (Guanine-N1)-methyltransferase</fullName>
    </submittedName>
</protein>
<name>A0A5C6Q9G9_9GAMM</name>
<evidence type="ECO:0000256" key="3">
    <source>
        <dbReference type="SAM" id="MobiDB-lite"/>
    </source>
</evidence>
<evidence type="ECO:0000313" key="6">
    <source>
        <dbReference type="EMBL" id="TWX56409.1"/>
    </source>
</evidence>
<dbReference type="OrthoDB" id="7156875at2"/>
<dbReference type="InterPro" id="IPR008707">
    <property type="entry name" value="B-propeller_PilY1"/>
</dbReference>
<keyword evidence="4" id="KW-0732">Signal</keyword>
<sequence length="1192" mass="128870">MKKLLLFGALIFTSLTSYSEDIELYIGDAAQRSGNKPQVLIIFDNSGSMNSLESVDEPYNPATVYPAVGSDNSLSDKFIYFTRGGIDGAASLVPDSPSERRRFLDDINSCATARERLASVGFYTGHIREYAFQGNSGSWQEIPDNNGANIEIIDCEDDVNLIPANPEVNAGIKKNGGTIESLPDGFPIDGEGSKQSPVYYTANAANSNVIWSGEVVTLYTDNYLRWANSDSLEQVNRTRLEIAQDTVTDLIESAPSVDFGLQVFNYNHSGEFVRDGGRIVFGIQEMTAAARADLVNIIDLEIDGETNTPLCESLYEASRYFSGQSVDFGDNDSNSGSRYRGNTPPRDTSIEDSGVYKSPFSSCTNEVYVIMITDGEPTRDLAANTYIQSLPDIGLPFDVNGTNNYLAALAGWMHTHDLHSTLPDVQSATLFTIGFGQDAIDDAGALLREAANLGGGQYYPAKDPSALLSSLQSALTNILEVNTSFTAPSVASNNFDRTETLDSVYYAMFVPDHGARWQGNLKKLKVTDGQQVDRTGAAAIDNNGNISKDAKTFWSTDTNPDGNDVKKGGVAEMLRTKSTRVIISDLGLNNALAPLNRTNAETSYGDAATLALELDVTVDEIDNMLNWAKGIDVDDADNDGSTTDIRRDVFGDPLHSKPLVVNYGGSSNNQDIRIIVGTNAGVLHMFDDNGATVDENWAFLPKEFFSKIKVLRENFTSSGKSYGIDSPAVSYLLDVNGDGSIDSASGDKAWIFFGLRRGGSSYYAMDISDPDLPKLLWHIDADSPGFSHLGQSWSQPKIGFSALNLDANGALKPVLFFAGGYDTTKDNLSVGADDELGRAVYMVDAATGTLKWSLSPEVTTEINTQFTDFTDSIPSSLATLDSDSDGLTDRLYFGDTGGNVWRIDMPGNNPFSGITPWTAFKLGEFGGTTHATDRRFFSEPSIARTFISDTIETTSTDVNGVSTTVITKQERPYEAVLIGSGDRSTPAASDTDDKFFMIKDANIITTSFVASATHPQRLIPAAILATDLYDYTNNPFGQTLTVANRQTLEINVGNKKGWFIDFLGDGEKNTASAIVINGVAYFTSFTPAAVSADANSCELSDGSGILYAVDLAFGTTVYDWRTWEIAAGIPDTPSIIITKDPQEPVDPCSENCPPEDEEGEVIATIKLLAGKIIPLGISLETSRIYLYVTESN</sequence>
<dbReference type="Proteomes" id="UP000321917">
    <property type="component" value="Unassembled WGS sequence"/>
</dbReference>
<evidence type="ECO:0000256" key="1">
    <source>
        <dbReference type="ARBA" id="ARBA00022723"/>
    </source>
</evidence>
<organism evidence="7 9">
    <name type="scientific">Colwellia hornerae</name>
    <dbReference type="NCBI Taxonomy" id="89402"/>
    <lineage>
        <taxon>Bacteria</taxon>
        <taxon>Pseudomonadati</taxon>
        <taxon>Pseudomonadota</taxon>
        <taxon>Gammaproteobacteria</taxon>
        <taxon>Alteromonadales</taxon>
        <taxon>Colwelliaceae</taxon>
        <taxon>Colwellia</taxon>
    </lineage>
</organism>
<keyword evidence="7" id="KW-0489">Methyltransferase</keyword>
<dbReference type="PROSITE" id="PS50234">
    <property type="entry name" value="VWFA"/>
    <property type="match status" value="1"/>
</dbReference>
<feature type="signal peptide" evidence="4">
    <location>
        <begin position="1"/>
        <end position="19"/>
    </location>
</feature>
<dbReference type="Proteomes" id="UP000321525">
    <property type="component" value="Unassembled WGS sequence"/>
</dbReference>
<feature type="region of interest" description="Disordered" evidence="3">
    <location>
        <begin position="326"/>
        <end position="352"/>
    </location>
</feature>
<evidence type="ECO:0000256" key="2">
    <source>
        <dbReference type="ARBA" id="ARBA00022837"/>
    </source>
</evidence>